<evidence type="ECO:0000313" key="2">
    <source>
        <dbReference type="EMBL" id="HAC28318.1"/>
    </source>
</evidence>
<dbReference type="InterPro" id="IPR050764">
    <property type="entry name" value="CbbQ/NirQ/NorQ/GpvN"/>
</dbReference>
<dbReference type="Gene3D" id="1.10.8.80">
    <property type="entry name" value="Magnesium chelatase subunit I, C-Terminal domain"/>
    <property type="match status" value="1"/>
</dbReference>
<organism evidence="2 3">
    <name type="scientific">Marinobacter nauticus</name>
    <name type="common">Marinobacter hydrocarbonoclasticus</name>
    <name type="synonym">Marinobacter aquaeolei</name>
    <dbReference type="NCBI Taxonomy" id="2743"/>
    <lineage>
        <taxon>Bacteria</taxon>
        <taxon>Pseudomonadati</taxon>
        <taxon>Pseudomonadota</taxon>
        <taxon>Gammaproteobacteria</taxon>
        <taxon>Pseudomonadales</taxon>
        <taxon>Marinobacteraceae</taxon>
        <taxon>Marinobacter</taxon>
    </lineage>
</organism>
<sequence>YPSADAEREILHLARSDYRQGIPNVDIRLTQEQVMAARQAVSDIYMAEPVEQYLLALILATRDAAALDPELARWTAFGASPRGTIALDRCARALAWLDGRDYVTPDDVQTMAYDVLRHRILLTFEAEAEGMTADSVLQRLIDRVPVAA</sequence>
<dbReference type="SUPFAM" id="SSF52540">
    <property type="entry name" value="P-loop containing nucleoside triphosphate hydrolases"/>
    <property type="match status" value="1"/>
</dbReference>
<reference evidence="2 3" key="1">
    <citation type="journal article" date="2018" name="Nat. Biotechnol.">
        <title>A standardized bacterial taxonomy based on genome phylogeny substantially revises the tree of life.</title>
        <authorList>
            <person name="Parks D.H."/>
            <person name="Chuvochina M."/>
            <person name="Waite D.W."/>
            <person name="Rinke C."/>
            <person name="Skarshewski A."/>
            <person name="Chaumeil P.A."/>
            <person name="Hugenholtz P."/>
        </authorList>
    </citation>
    <scope>NUCLEOTIDE SEQUENCE [LARGE SCALE GENOMIC DNA]</scope>
    <source>
        <strain evidence="2">UBA9049</strain>
    </source>
</reference>
<feature type="non-terminal residue" evidence="2">
    <location>
        <position position="1"/>
    </location>
</feature>
<evidence type="ECO:0000313" key="3">
    <source>
        <dbReference type="Proteomes" id="UP000261325"/>
    </source>
</evidence>
<protein>
    <submittedName>
        <fullName evidence="2">AAA family ATPase</fullName>
    </submittedName>
</protein>
<dbReference type="InterPro" id="IPR027417">
    <property type="entry name" value="P-loop_NTPase"/>
</dbReference>
<dbReference type="Pfam" id="PF17863">
    <property type="entry name" value="AAA_lid_2"/>
    <property type="match status" value="1"/>
</dbReference>
<evidence type="ECO:0000259" key="1">
    <source>
        <dbReference type="Pfam" id="PF17863"/>
    </source>
</evidence>
<accession>A0A3B8WKZ7</accession>
<feature type="domain" description="ChlI/MoxR AAA lid" evidence="1">
    <location>
        <begin position="75"/>
        <end position="139"/>
    </location>
</feature>
<comment type="caution">
    <text evidence="2">The sequence shown here is derived from an EMBL/GenBank/DDBJ whole genome shotgun (WGS) entry which is preliminary data.</text>
</comment>
<name>A0A3B8WKZ7_MARNT</name>
<dbReference type="PANTHER" id="PTHR42759:SF1">
    <property type="entry name" value="MAGNESIUM-CHELATASE SUBUNIT CHLD"/>
    <property type="match status" value="1"/>
</dbReference>
<proteinExistence type="predicted"/>
<dbReference type="InterPro" id="IPR041628">
    <property type="entry name" value="ChlI/MoxR_AAA_lid"/>
</dbReference>
<dbReference type="AlphaFoldDB" id="A0A3B8WKZ7"/>
<dbReference type="PANTHER" id="PTHR42759">
    <property type="entry name" value="MOXR FAMILY PROTEIN"/>
    <property type="match status" value="1"/>
</dbReference>
<dbReference type="Proteomes" id="UP000261325">
    <property type="component" value="Unassembled WGS sequence"/>
</dbReference>
<gene>
    <name evidence="2" type="ORF">DCF82_10965</name>
</gene>
<dbReference type="EMBL" id="DLYI01000141">
    <property type="protein sequence ID" value="HAC28318.1"/>
    <property type="molecule type" value="Genomic_DNA"/>
</dbReference>